<dbReference type="Proteomes" id="UP000515857">
    <property type="component" value="Segment"/>
</dbReference>
<evidence type="ECO:0000313" key="2">
    <source>
        <dbReference type="Proteomes" id="UP000515857"/>
    </source>
</evidence>
<dbReference type="EMBL" id="MT711978">
    <property type="protein sequence ID" value="QMP84507.1"/>
    <property type="molecule type" value="Genomic_DNA"/>
</dbReference>
<evidence type="ECO:0000313" key="1">
    <source>
        <dbReference type="EMBL" id="QMP84507.1"/>
    </source>
</evidence>
<keyword evidence="2" id="KW-1185">Reference proteome</keyword>
<gene>
    <name evidence="1" type="ORF">HUN43_00065</name>
</gene>
<name>A0A7G4AWW7_9CAUD</name>
<dbReference type="PROSITE" id="PS51257">
    <property type="entry name" value="PROKAR_LIPOPROTEIN"/>
    <property type="match status" value="1"/>
</dbReference>
<accession>A0A7G4AWW7</accession>
<protein>
    <recommendedName>
        <fullName evidence="3">Lipoprotein</fullName>
    </recommendedName>
</protein>
<organism evidence="1 2">
    <name type="scientific">Streptomyces phage Endor1</name>
    <dbReference type="NCBI Taxonomy" id="2740181"/>
    <lineage>
        <taxon>Viruses</taxon>
        <taxon>Duplodnaviria</taxon>
        <taxon>Heunggongvirae</taxon>
        <taxon>Uroviricota</taxon>
        <taxon>Caudoviricetes</taxon>
        <taxon>Arquatrovirinae</taxon>
        <taxon>Camvirus</taxon>
        <taxon>Camvirus endor1</taxon>
    </lineage>
</organism>
<proteinExistence type="predicted"/>
<evidence type="ECO:0008006" key="3">
    <source>
        <dbReference type="Google" id="ProtNLM"/>
    </source>
</evidence>
<reference evidence="1 2" key="1">
    <citation type="submission" date="2020-07" db="EMBL/GenBank/DDBJ databases">
        <title>Streptomyces phage Genome sequencing and assembly.</title>
        <authorList>
            <person name="Sharma V."/>
            <person name="Hardy A."/>
            <person name="Frunzke J."/>
        </authorList>
    </citation>
    <scope>NUCLEOTIDE SEQUENCE [LARGE SCALE GENOMIC DNA]</scope>
</reference>
<sequence length="59" mass="6409">MRVLQGGSVAIVAALLLILLTGCEDRPCEAGHYNYIPISNGKTTTITPVWVCDQYAEEN</sequence>